<comment type="similarity">
    <text evidence="3">Belongs to the FliM family.</text>
</comment>
<keyword evidence="13" id="KW-1185">Reference proteome</keyword>
<evidence type="ECO:0000256" key="2">
    <source>
        <dbReference type="ARBA" id="ARBA00004202"/>
    </source>
</evidence>
<dbReference type="Pfam" id="PF01052">
    <property type="entry name" value="FliMN_C"/>
    <property type="match status" value="1"/>
</dbReference>
<dbReference type="GO" id="GO:0009425">
    <property type="term" value="C:bacterial-type flagellum basal body"/>
    <property type="evidence" value="ECO:0007669"/>
    <property type="project" value="UniProtKB-SubCell"/>
</dbReference>
<dbReference type="STRING" id="428990.SAMN06295987_102445"/>
<keyword evidence="12" id="KW-0969">Cilium</keyword>
<proteinExistence type="inferred from homology"/>
<name>A0A1U6HHN5_9SPHN</name>
<feature type="domain" description="Flagellar motor switch protein FliN-like C-terminal" evidence="11">
    <location>
        <begin position="222"/>
        <end position="285"/>
    </location>
</feature>
<dbReference type="InterPro" id="IPR036429">
    <property type="entry name" value="SpoA-like_sf"/>
</dbReference>
<dbReference type="Gene3D" id="3.40.1550.10">
    <property type="entry name" value="CheC-like"/>
    <property type="match status" value="1"/>
</dbReference>
<keyword evidence="12" id="KW-0966">Cell projection</keyword>
<evidence type="ECO:0000256" key="7">
    <source>
        <dbReference type="ARBA" id="ARBA00022779"/>
    </source>
</evidence>
<accession>A0A1U6HHN5</accession>
<dbReference type="SUPFAM" id="SSF101801">
    <property type="entry name" value="Surface presentation of antigens (SPOA)"/>
    <property type="match status" value="1"/>
</dbReference>
<evidence type="ECO:0000256" key="5">
    <source>
        <dbReference type="ARBA" id="ARBA00022475"/>
    </source>
</evidence>
<organism evidence="12 13">
    <name type="scientific">Novosphingobium mathurense</name>
    <dbReference type="NCBI Taxonomy" id="428990"/>
    <lineage>
        <taxon>Bacteria</taxon>
        <taxon>Pseudomonadati</taxon>
        <taxon>Pseudomonadota</taxon>
        <taxon>Alphaproteobacteria</taxon>
        <taxon>Sphingomonadales</taxon>
        <taxon>Sphingomonadaceae</taxon>
        <taxon>Novosphingobium</taxon>
    </lineage>
</organism>
<keyword evidence="6" id="KW-0145">Chemotaxis</keyword>
<evidence type="ECO:0000256" key="6">
    <source>
        <dbReference type="ARBA" id="ARBA00022500"/>
    </source>
</evidence>
<dbReference type="GO" id="GO:0071978">
    <property type="term" value="P:bacterial-type flagellum-dependent swarming motility"/>
    <property type="evidence" value="ECO:0007669"/>
    <property type="project" value="TreeGrafter"/>
</dbReference>
<dbReference type="Proteomes" id="UP000190989">
    <property type="component" value="Unassembled WGS sequence"/>
</dbReference>
<dbReference type="EMBL" id="FVZE01000002">
    <property type="protein sequence ID" value="SLJ95335.1"/>
    <property type="molecule type" value="Genomic_DNA"/>
</dbReference>
<dbReference type="PANTHER" id="PTHR30034">
    <property type="entry name" value="FLAGELLAR MOTOR SWITCH PROTEIN FLIM"/>
    <property type="match status" value="1"/>
</dbReference>
<evidence type="ECO:0000313" key="12">
    <source>
        <dbReference type="EMBL" id="SLJ95335.1"/>
    </source>
</evidence>
<dbReference type="AlphaFoldDB" id="A0A1U6HHN5"/>
<comment type="function">
    <text evidence="10">FliM is one of three proteins (FliG, FliN, FliM) that forms the rotor-mounted switch complex (C ring), located at the base of the basal body. This complex interacts with the CheY and CheZ chemotaxis proteins, in addition to contacting components of the motor that determine the direction of flagellar rotation.</text>
</comment>
<dbReference type="InterPro" id="IPR001543">
    <property type="entry name" value="FliN-like_C"/>
</dbReference>
<comment type="subcellular location">
    <subcellularLocation>
        <location evidence="1">Bacterial flagellum basal body</location>
    </subcellularLocation>
    <subcellularLocation>
        <location evidence="2">Cell membrane</location>
        <topology evidence="2">Peripheral membrane protein</topology>
    </subcellularLocation>
</comment>
<evidence type="ECO:0000256" key="8">
    <source>
        <dbReference type="ARBA" id="ARBA00023136"/>
    </source>
</evidence>
<keyword evidence="8" id="KW-0472">Membrane</keyword>
<protein>
    <recommendedName>
        <fullName evidence="4">Flagellar motor switch protein FliM</fullName>
    </recommendedName>
</protein>
<evidence type="ECO:0000313" key="13">
    <source>
        <dbReference type="Proteomes" id="UP000190989"/>
    </source>
</evidence>
<dbReference type="RefSeq" id="WP_079730098.1">
    <property type="nucleotide sequence ID" value="NZ_FVZE01000002.1"/>
</dbReference>
<evidence type="ECO:0000256" key="9">
    <source>
        <dbReference type="ARBA" id="ARBA00023143"/>
    </source>
</evidence>
<evidence type="ECO:0000256" key="10">
    <source>
        <dbReference type="ARBA" id="ARBA00025044"/>
    </source>
</evidence>
<dbReference type="Gene3D" id="2.30.330.10">
    <property type="entry name" value="SpoA-like"/>
    <property type="match status" value="1"/>
</dbReference>
<dbReference type="GO" id="GO:0005886">
    <property type="term" value="C:plasma membrane"/>
    <property type="evidence" value="ECO:0007669"/>
    <property type="project" value="UniProtKB-SubCell"/>
</dbReference>
<gene>
    <name evidence="12" type="ORF">SAMN06295987_102445</name>
</gene>
<evidence type="ECO:0000256" key="4">
    <source>
        <dbReference type="ARBA" id="ARBA00021898"/>
    </source>
</evidence>
<keyword evidence="9" id="KW-0975">Bacterial flagellum</keyword>
<dbReference type="GO" id="GO:0050918">
    <property type="term" value="P:positive chemotaxis"/>
    <property type="evidence" value="ECO:0007669"/>
    <property type="project" value="TreeGrafter"/>
</dbReference>
<evidence type="ECO:0000256" key="1">
    <source>
        <dbReference type="ARBA" id="ARBA00004117"/>
    </source>
</evidence>
<dbReference type="PANTHER" id="PTHR30034:SF6">
    <property type="entry name" value="YOP PROTEINS TRANSLOCATION PROTEIN Q"/>
    <property type="match status" value="1"/>
</dbReference>
<keyword evidence="5" id="KW-1003">Cell membrane</keyword>
<keyword evidence="12" id="KW-0282">Flagellum</keyword>
<keyword evidence="7" id="KW-0283">Flagellar rotation</keyword>
<evidence type="ECO:0000259" key="11">
    <source>
        <dbReference type="Pfam" id="PF01052"/>
    </source>
</evidence>
<reference evidence="13" key="1">
    <citation type="submission" date="2017-02" db="EMBL/GenBank/DDBJ databases">
        <authorList>
            <person name="Varghese N."/>
            <person name="Submissions S."/>
        </authorList>
    </citation>
    <scope>NUCLEOTIDE SEQUENCE [LARGE SCALE GENOMIC DNA]</scope>
    <source>
        <strain evidence="13">SM117</strain>
    </source>
</reference>
<sequence>MKARHCKELLGTGPSIGELVPALSLIGERLARALASGLARLSGGDAPIVRVGMPLDGTLGSIQSELEGLASHTLLAVGPEARPLLAVFEAAPVFRLVDRAFGGRGDVPNPLPDTFPLSAELLIARIETTVADALSIAFGGEAKHAVRTVRREISLRQLAPFDRNEELLLLSLEVEENGCEPWSMLLAFPQATLSALVTVPRHPRKARMMNVAPDPAAEPFASMPLQVKAVLVDMTMGFSRLSSLKPGDILPVAVARSVPLKVGDQTVANGTIGELDDRVAVQVSHAF</sequence>
<evidence type="ECO:0000256" key="3">
    <source>
        <dbReference type="ARBA" id="ARBA00011049"/>
    </source>
</evidence>
<dbReference type="InterPro" id="IPR028976">
    <property type="entry name" value="CheC-like_sf"/>
</dbReference>